<dbReference type="GO" id="GO:0003677">
    <property type="term" value="F:DNA binding"/>
    <property type="evidence" value="ECO:0007669"/>
    <property type="project" value="UniProtKB-KW"/>
</dbReference>
<feature type="domain" description="Solute-binding protein family 5" evidence="2">
    <location>
        <begin position="195"/>
        <end position="517"/>
    </location>
</feature>
<evidence type="ECO:0000313" key="5">
    <source>
        <dbReference type="Proteomes" id="UP000197781"/>
    </source>
</evidence>
<dbReference type="AlphaFoldDB" id="A0A220MPG3"/>
<dbReference type="InterPro" id="IPR039424">
    <property type="entry name" value="SBP_5"/>
</dbReference>
<name>A0A220MPG3_9BACL</name>
<dbReference type="Pfam" id="PF00496">
    <property type="entry name" value="SBP_bac_5"/>
    <property type="match status" value="1"/>
</dbReference>
<dbReference type="RefSeq" id="WP_088910436.1">
    <property type="nucleotide sequence ID" value="NZ_CP018145.1"/>
</dbReference>
<dbReference type="Gene3D" id="3.40.190.10">
    <property type="entry name" value="Periplasmic binding protein-like II"/>
    <property type="match status" value="1"/>
</dbReference>
<dbReference type="Pfam" id="PF12793">
    <property type="entry name" value="SgrR_N"/>
    <property type="match status" value="1"/>
</dbReference>
<dbReference type="InterPro" id="IPR000914">
    <property type="entry name" value="SBP_5_dom"/>
</dbReference>
<dbReference type="KEGG" id="bfm:BP422_27655"/>
<gene>
    <name evidence="4" type="ORF">BP422_27655</name>
</gene>
<dbReference type="Gene3D" id="3.10.105.10">
    <property type="entry name" value="Dipeptide-binding Protein, Domain 3"/>
    <property type="match status" value="1"/>
</dbReference>
<dbReference type="Proteomes" id="UP000197781">
    <property type="component" value="Chromosome"/>
</dbReference>
<dbReference type="SUPFAM" id="SSF53850">
    <property type="entry name" value="Periplasmic binding protein-like II"/>
    <property type="match status" value="1"/>
</dbReference>
<evidence type="ECO:0000259" key="2">
    <source>
        <dbReference type="Pfam" id="PF00496"/>
    </source>
</evidence>
<dbReference type="GO" id="GO:0015833">
    <property type="term" value="P:peptide transport"/>
    <property type="evidence" value="ECO:0007669"/>
    <property type="project" value="TreeGrafter"/>
</dbReference>
<dbReference type="GO" id="GO:1904680">
    <property type="term" value="F:peptide transmembrane transporter activity"/>
    <property type="evidence" value="ECO:0007669"/>
    <property type="project" value="TreeGrafter"/>
</dbReference>
<feature type="domain" description="Transcriptional regulator SgrR N-terminal HTH" evidence="3">
    <location>
        <begin position="24"/>
        <end position="118"/>
    </location>
</feature>
<evidence type="ECO:0000259" key="3">
    <source>
        <dbReference type="Pfam" id="PF12793"/>
    </source>
</evidence>
<evidence type="ECO:0008006" key="6">
    <source>
        <dbReference type="Google" id="ProtNLM"/>
    </source>
</evidence>
<evidence type="ECO:0000256" key="1">
    <source>
        <dbReference type="ARBA" id="ARBA00023125"/>
    </source>
</evidence>
<proteinExistence type="predicted"/>
<organism evidence="4 5">
    <name type="scientific">Brevibacillus formosus</name>
    <dbReference type="NCBI Taxonomy" id="54913"/>
    <lineage>
        <taxon>Bacteria</taxon>
        <taxon>Bacillati</taxon>
        <taxon>Bacillota</taxon>
        <taxon>Bacilli</taxon>
        <taxon>Bacillales</taxon>
        <taxon>Paenibacillaceae</taxon>
        <taxon>Brevibacillus</taxon>
    </lineage>
</organism>
<reference evidence="4 5" key="1">
    <citation type="submission" date="2016-11" db="EMBL/GenBank/DDBJ databases">
        <authorList>
            <person name="Jaros S."/>
            <person name="Januszkiewicz K."/>
            <person name="Wedrychowicz H."/>
        </authorList>
    </citation>
    <scope>NUCLEOTIDE SEQUENCE [LARGE SCALE GENOMIC DNA]</scope>
    <source>
        <strain evidence="4 5">NF2</strain>
    </source>
</reference>
<dbReference type="PANTHER" id="PTHR30290:SF72">
    <property type="entry name" value="HTH-TYPE TRANSCRIPTIONAL REGULATOR SGRR"/>
    <property type="match status" value="1"/>
</dbReference>
<dbReference type="EMBL" id="CP018145">
    <property type="protein sequence ID" value="ASJ56961.1"/>
    <property type="molecule type" value="Genomic_DNA"/>
</dbReference>
<protein>
    <recommendedName>
        <fullName evidence="6">ABC transporter substrate-binding protein</fullName>
    </recommendedName>
</protein>
<accession>A0A220MPG3</accession>
<dbReference type="InterPro" id="IPR025370">
    <property type="entry name" value="SgrR_HTH_N"/>
</dbReference>
<keyword evidence="1" id="KW-0238">DNA-binding</keyword>
<dbReference type="PANTHER" id="PTHR30290">
    <property type="entry name" value="PERIPLASMIC BINDING COMPONENT OF ABC TRANSPORTER"/>
    <property type="match status" value="1"/>
</dbReference>
<dbReference type="CDD" id="cd08507">
    <property type="entry name" value="PBP2_SgrR_like"/>
    <property type="match status" value="1"/>
</dbReference>
<sequence>MDPFLNSSATVYVERVIISMQSAYYYLRLRQHFASVTEGEQQEITLAELAQIFCCTIRNTKKVIKQMEEQKWIEWSPGRGRGNVSRIVLLYGIEEIVLPVAQERIQDGDLEGAMQLLNDFSITAKGREHFFDWLSGQFGFIQEKIRERKLDTLRMSFYRPIPALDPAFVNRRTESHMVKQLFDTLIRYDEKMDAFIPHLAHHWEVNESGTEWTFYLRKGVFFHHGRELTAHDVVWTLERIADPKTGSPYRWMLEDVEKVTAEKETMVKISLRRPNQLLLSILASDRLSIVPGDVIQEKGQAFSRLPVGSGPFSLVTNDLQMFILEAVPTYFLGRAHLDRVEIWIVPENSQDVRNEDYFSKRGEVHFQTFWNKLGPMEQWQELQSLEKGCTYLAFNLNRPGPQQDIAFRQALDRLIVREKMIMELRGNRYAPAYGFLPENKDVLGGGVGLDGDFKGWSDHRSMQLFTYEGAGNENNAEWLQQHLVDCGIRVEVTVLPIEELKKLEIIQQADMVVAGEVFDEQWVLGMVEFFKSDISFSRQLWSPALREQIDHELDALMLERDVTGQRHHLQEVERLLREQYAMLFLYHTRQHSAYHSALAGVSLNALGLVDYKNIWFRQ</sequence>
<evidence type="ECO:0000313" key="4">
    <source>
        <dbReference type="EMBL" id="ASJ56961.1"/>
    </source>
</evidence>